<feature type="binding site" evidence="1">
    <location>
        <position position="59"/>
    </location>
    <ligand>
        <name>substrate</name>
    </ligand>
</feature>
<dbReference type="KEGG" id="cmag:CBW24_13450"/>
<evidence type="ECO:0000256" key="1">
    <source>
        <dbReference type="PIRSR" id="PIRSR613078-2"/>
    </source>
</evidence>
<organism evidence="2 3">
    <name type="scientific">Pacificitalea manganoxidans</name>
    <dbReference type="NCBI Taxonomy" id="1411902"/>
    <lineage>
        <taxon>Bacteria</taxon>
        <taxon>Pseudomonadati</taxon>
        <taxon>Pseudomonadota</taxon>
        <taxon>Alphaproteobacteria</taxon>
        <taxon>Rhodobacterales</taxon>
        <taxon>Paracoccaceae</taxon>
        <taxon>Pacificitalea</taxon>
    </lineage>
</organism>
<dbReference type="CDD" id="cd07067">
    <property type="entry name" value="HP_PGM_like"/>
    <property type="match status" value="1"/>
</dbReference>
<evidence type="ECO:0000313" key="2">
    <source>
        <dbReference type="EMBL" id="ATI42906.1"/>
    </source>
</evidence>
<keyword evidence="3" id="KW-1185">Reference proteome</keyword>
<dbReference type="AlphaFoldDB" id="A0A291M1Q7"/>
<dbReference type="SUPFAM" id="SSF53254">
    <property type="entry name" value="Phosphoglycerate mutase-like"/>
    <property type="match status" value="1"/>
</dbReference>
<dbReference type="InterPro" id="IPR013078">
    <property type="entry name" value="His_Pase_superF_clade-1"/>
</dbReference>
<dbReference type="RefSeq" id="WP_097373884.1">
    <property type="nucleotide sequence ID" value="NZ_CP021404.1"/>
</dbReference>
<proteinExistence type="predicted"/>
<dbReference type="Proteomes" id="UP000219050">
    <property type="component" value="Chromosome"/>
</dbReference>
<sequence length="166" mass="18265">MTCRLILTRHAKSDWGEEDLTDHDRQLNDRGRRDAPRVAAWLTAQGYMPDVTLCSTATRAQQTRAAMTDLPGAVDLRRALYLASAGRMLTELRQAPDGVVMMVGHNPGIADFAELLLARAPDHPRFHSYPTCSTLVAEFPVDHWSALRPGTGTVLGFVTPADLRDA</sequence>
<reference evidence="2 3" key="1">
    <citation type="submission" date="2017-05" db="EMBL/GenBank/DDBJ databases">
        <title>Comparative genomic and metabolic analysis of manganese-oxidizing mechanisms in Celeribater manganoxidans DY25T: its adaption to the environment of polymetallic nodule.</title>
        <authorList>
            <person name="Wang X."/>
        </authorList>
    </citation>
    <scope>NUCLEOTIDE SEQUENCE [LARGE SCALE GENOMIC DNA]</scope>
    <source>
        <strain evidence="2 3">DY25</strain>
    </source>
</reference>
<dbReference type="SMART" id="SM00855">
    <property type="entry name" value="PGAM"/>
    <property type="match status" value="1"/>
</dbReference>
<dbReference type="Pfam" id="PF00300">
    <property type="entry name" value="His_Phos_1"/>
    <property type="match status" value="1"/>
</dbReference>
<evidence type="ECO:0000313" key="3">
    <source>
        <dbReference type="Proteomes" id="UP000219050"/>
    </source>
</evidence>
<dbReference type="InterPro" id="IPR029033">
    <property type="entry name" value="His_PPase_superfam"/>
</dbReference>
<dbReference type="PANTHER" id="PTHR47623:SF1">
    <property type="entry name" value="OS09G0287300 PROTEIN"/>
    <property type="match status" value="1"/>
</dbReference>
<dbReference type="EMBL" id="CP021404">
    <property type="protein sequence ID" value="ATI42906.1"/>
    <property type="molecule type" value="Genomic_DNA"/>
</dbReference>
<dbReference type="OrthoDB" id="9810154at2"/>
<dbReference type="Gene3D" id="3.40.50.1240">
    <property type="entry name" value="Phosphoglycerate mutase-like"/>
    <property type="match status" value="1"/>
</dbReference>
<protein>
    <recommendedName>
        <fullName evidence="4">Phosphohistidine phosphatase</fullName>
    </recommendedName>
</protein>
<accession>A0A291M1Q7</accession>
<dbReference type="PANTHER" id="PTHR47623">
    <property type="entry name" value="OS09G0287300 PROTEIN"/>
    <property type="match status" value="1"/>
</dbReference>
<name>A0A291M1Q7_9RHOB</name>
<evidence type="ECO:0008006" key="4">
    <source>
        <dbReference type="Google" id="ProtNLM"/>
    </source>
</evidence>
<gene>
    <name evidence="2" type="ORF">CBW24_13450</name>
</gene>